<name>A0A6G1LYM5_ORBOL</name>
<evidence type="ECO:0000313" key="3">
    <source>
        <dbReference type="EMBL" id="KAF3217033.1"/>
    </source>
</evidence>
<evidence type="ECO:0000259" key="1">
    <source>
        <dbReference type="PROSITE" id="PS50848"/>
    </source>
</evidence>
<dbReference type="Gene3D" id="3.30.530.20">
    <property type="match status" value="1"/>
</dbReference>
<dbReference type="PANTHER" id="PTHR19308">
    <property type="entry name" value="PHOSPHATIDYLCHOLINE TRANSFER PROTEIN"/>
    <property type="match status" value="1"/>
</dbReference>
<dbReference type="GO" id="GO:0005737">
    <property type="term" value="C:cytoplasm"/>
    <property type="evidence" value="ECO:0007669"/>
    <property type="project" value="UniProtKB-ARBA"/>
</dbReference>
<sequence>MPDLQPPADAVFDQYAEIKHPDVFPDALKLLKNLLTDKSIPWTSNGTKDDVELSTYQPDPPLPAPVCRGIGSFPKGLAAEQILPVVHQLACRKYWDERYKLGFQSLRYSRTLVRFYAVQKGVGEGWFAVVAPRDFTGYSGHVKEVGEDGVTRYYFLQTSAEFDDVPEVSGTVRGQTSLAGWVLEEGTEGVKCTYIVKFDPKGSIPGYLLEAVVKETPLCIARVRSFIEKKGLVPHVNIHDNFPGQLRQEFLKNTAGDDANFNDAQFQLVFSWFGTPGSFDIHFDSQWENGVKVVTEEGTEGVDFDLVRERGKVTVIVKEGAKDKKLKIIVSRA</sequence>
<protein>
    <recommendedName>
        <fullName evidence="1">START domain-containing protein</fullName>
    </recommendedName>
</protein>
<proteinExistence type="predicted"/>
<dbReference type="EMBL" id="WIPF01000099">
    <property type="protein sequence ID" value="KAF3209627.1"/>
    <property type="molecule type" value="Genomic_DNA"/>
</dbReference>
<dbReference type="InterPro" id="IPR023393">
    <property type="entry name" value="START-like_dom_sf"/>
</dbReference>
<dbReference type="Proteomes" id="UP000472727">
    <property type="component" value="Unassembled WGS sequence"/>
</dbReference>
<feature type="domain" description="START" evidence="1">
    <location>
        <begin position="26"/>
        <end position="213"/>
    </location>
</feature>
<gene>
    <name evidence="3" type="ORF">TWF106_008082</name>
    <name evidence="2" type="ORF">TWF191_011396</name>
</gene>
<evidence type="ECO:0000313" key="5">
    <source>
        <dbReference type="Proteomes" id="UP000483672"/>
    </source>
</evidence>
<dbReference type="Proteomes" id="UP000483672">
    <property type="component" value="Unassembled WGS sequence"/>
</dbReference>
<dbReference type="SUPFAM" id="SSF55961">
    <property type="entry name" value="Bet v1-like"/>
    <property type="match status" value="1"/>
</dbReference>
<dbReference type="GO" id="GO:0008289">
    <property type="term" value="F:lipid binding"/>
    <property type="evidence" value="ECO:0007669"/>
    <property type="project" value="InterPro"/>
</dbReference>
<dbReference type="PANTHER" id="PTHR19308:SF14">
    <property type="entry name" value="START DOMAIN-CONTAINING PROTEIN"/>
    <property type="match status" value="1"/>
</dbReference>
<evidence type="ECO:0000313" key="2">
    <source>
        <dbReference type="EMBL" id="KAF3209627.1"/>
    </source>
</evidence>
<organism evidence="2 5">
    <name type="scientific">Orbilia oligospora</name>
    <name type="common">Nematode-trapping fungus</name>
    <name type="synonym">Arthrobotrys oligospora</name>
    <dbReference type="NCBI Taxonomy" id="2813651"/>
    <lineage>
        <taxon>Eukaryota</taxon>
        <taxon>Fungi</taxon>
        <taxon>Dikarya</taxon>
        <taxon>Ascomycota</taxon>
        <taxon>Pezizomycotina</taxon>
        <taxon>Orbiliomycetes</taxon>
        <taxon>Orbiliales</taxon>
        <taxon>Orbiliaceae</taxon>
        <taxon>Orbilia</taxon>
    </lineage>
</organism>
<comment type="caution">
    <text evidence="2">The sequence shown here is derived from an EMBL/GenBank/DDBJ whole genome shotgun (WGS) entry which is preliminary data.</text>
</comment>
<dbReference type="AlphaFoldDB" id="A0A6G1LYM5"/>
<dbReference type="PROSITE" id="PS50848">
    <property type="entry name" value="START"/>
    <property type="match status" value="1"/>
</dbReference>
<dbReference type="InterPro" id="IPR002913">
    <property type="entry name" value="START_lipid-bd_dom"/>
</dbReference>
<evidence type="ECO:0000313" key="4">
    <source>
        <dbReference type="Proteomes" id="UP000472727"/>
    </source>
</evidence>
<dbReference type="Pfam" id="PF01852">
    <property type="entry name" value="START"/>
    <property type="match status" value="1"/>
</dbReference>
<dbReference type="EMBL" id="WIWS01000047">
    <property type="protein sequence ID" value="KAF3217033.1"/>
    <property type="molecule type" value="Genomic_DNA"/>
</dbReference>
<accession>A0A6G1LYM5</accession>
<dbReference type="CDD" id="cd00177">
    <property type="entry name" value="START"/>
    <property type="match status" value="1"/>
</dbReference>
<reference evidence="4 5" key="1">
    <citation type="submission" date="2019-06" db="EMBL/GenBank/DDBJ databases">
        <authorList>
            <person name="Palmer J.M."/>
        </authorList>
    </citation>
    <scope>NUCLEOTIDE SEQUENCE [LARGE SCALE GENOMIC DNA]</scope>
    <source>
        <strain evidence="3 4">TWF106</strain>
        <strain evidence="2 5">TWF191</strain>
    </source>
</reference>
<dbReference type="InterPro" id="IPR051213">
    <property type="entry name" value="START_lipid_transfer"/>
</dbReference>